<dbReference type="SUPFAM" id="SSF52833">
    <property type="entry name" value="Thioredoxin-like"/>
    <property type="match status" value="1"/>
</dbReference>
<dbReference type="GO" id="GO:0042597">
    <property type="term" value="C:periplasmic space"/>
    <property type="evidence" value="ECO:0007669"/>
    <property type="project" value="UniProtKB-SubCell"/>
</dbReference>
<evidence type="ECO:0000256" key="6">
    <source>
        <dbReference type="ARBA" id="ARBA00023157"/>
    </source>
</evidence>
<dbReference type="RefSeq" id="WP_303492656.1">
    <property type="nucleotide sequence ID" value="NZ_JAUOPB010000006.1"/>
</dbReference>
<proteinExistence type="inferred from homology"/>
<keyword evidence="6" id="KW-1015">Disulfide bond</keyword>
<dbReference type="Gene3D" id="3.40.30.10">
    <property type="entry name" value="Glutaredoxin"/>
    <property type="match status" value="1"/>
</dbReference>
<dbReference type="AlphaFoldDB" id="A0AAW7X7I7"/>
<dbReference type="InterPro" id="IPR013766">
    <property type="entry name" value="Thioredoxin_domain"/>
</dbReference>
<feature type="chain" id="PRO_5043835381" description="Thiol:disulfide interchange protein DsbA" evidence="9">
    <location>
        <begin position="22"/>
        <end position="293"/>
    </location>
</feature>
<keyword evidence="4 9" id="KW-0732">Signal</keyword>
<dbReference type="InterPro" id="IPR023205">
    <property type="entry name" value="DsbA/DsbL"/>
</dbReference>
<dbReference type="InterPro" id="IPR050824">
    <property type="entry name" value="Thiol_disulfide_DsbA"/>
</dbReference>
<accession>A0AAW7X7I7</accession>
<feature type="domain" description="Thioredoxin" evidence="10">
    <location>
        <begin position="90"/>
        <end position="286"/>
    </location>
</feature>
<evidence type="ECO:0000256" key="4">
    <source>
        <dbReference type="ARBA" id="ARBA00022729"/>
    </source>
</evidence>
<comment type="similarity">
    <text evidence="2">Belongs to the thioredoxin family. DsbA subfamily.</text>
</comment>
<dbReference type="Proteomes" id="UP001169760">
    <property type="component" value="Unassembled WGS sequence"/>
</dbReference>
<dbReference type="InterPro" id="IPR036249">
    <property type="entry name" value="Thioredoxin-like_sf"/>
</dbReference>
<sequence length="293" mass="31827">MQRLALILGLTLALAACGESAKTSDAAKEQAPSKPSEAAQVAEQVSEAAQTAKQEVKATAKEIKDDVTAATDMAAEKAQAAVEETKEVAKDVKKQVESQALPATMFQEGTHYEVLKQPVRTITPGKIEVTEVFAYSCGHCFNFEPIVNAWKKTLPDYVQLVKSPAIWNASMEPHARMHFAAIALSVQDTISAAAFNTIHRERKPLSSQADIAKLFVAAGVDEAKFNETYNSFTVSSQVNQANARARSMMISATPEIVVDGRFRISTRFSGVESQSDMLKVANFLTNQIHHGKL</sequence>
<evidence type="ECO:0000256" key="3">
    <source>
        <dbReference type="ARBA" id="ARBA00013831"/>
    </source>
</evidence>
<evidence type="ECO:0000256" key="1">
    <source>
        <dbReference type="ARBA" id="ARBA00004418"/>
    </source>
</evidence>
<comment type="subcellular location">
    <subcellularLocation>
        <location evidence="1">Periplasm</location>
    </subcellularLocation>
</comment>
<evidence type="ECO:0000256" key="2">
    <source>
        <dbReference type="ARBA" id="ARBA00005791"/>
    </source>
</evidence>
<dbReference type="EMBL" id="JAUOPB010000006">
    <property type="protein sequence ID" value="MDO6422753.1"/>
    <property type="molecule type" value="Genomic_DNA"/>
</dbReference>
<feature type="signal peptide" evidence="9">
    <location>
        <begin position="1"/>
        <end position="21"/>
    </location>
</feature>
<evidence type="ECO:0000256" key="5">
    <source>
        <dbReference type="ARBA" id="ARBA00022764"/>
    </source>
</evidence>
<dbReference type="PROSITE" id="PS51257">
    <property type="entry name" value="PROKAR_LIPOPROTEIN"/>
    <property type="match status" value="1"/>
</dbReference>
<evidence type="ECO:0000259" key="10">
    <source>
        <dbReference type="PROSITE" id="PS51352"/>
    </source>
</evidence>
<dbReference type="PROSITE" id="PS51352">
    <property type="entry name" value="THIOREDOXIN_2"/>
    <property type="match status" value="1"/>
</dbReference>
<feature type="compositionally biased region" description="Low complexity" evidence="8">
    <location>
        <begin position="36"/>
        <end position="46"/>
    </location>
</feature>
<evidence type="ECO:0000313" key="11">
    <source>
        <dbReference type="EMBL" id="MDO6422753.1"/>
    </source>
</evidence>
<comment type="caution">
    <text evidence="11">The sequence shown here is derived from an EMBL/GenBank/DDBJ whole genome shotgun (WGS) entry which is preliminary data.</text>
</comment>
<name>A0AAW7X7I7_9GAMM</name>
<dbReference type="PANTHER" id="PTHR35891">
    <property type="entry name" value="THIOL:DISULFIDE INTERCHANGE PROTEIN DSBA"/>
    <property type="match status" value="1"/>
</dbReference>
<dbReference type="InterPro" id="IPR001853">
    <property type="entry name" value="DSBA-like_thioredoxin_dom"/>
</dbReference>
<reference evidence="11" key="1">
    <citation type="submission" date="2023-07" db="EMBL/GenBank/DDBJ databases">
        <title>Genome content predicts the carbon catabolic preferences of heterotrophic bacteria.</title>
        <authorList>
            <person name="Gralka M."/>
        </authorList>
    </citation>
    <scope>NUCLEOTIDE SEQUENCE</scope>
    <source>
        <strain evidence="11">I3M17_2</strain>
    </source>
</reference>
<keyword evidence="7" id="KW-0676">Redox-active center</keyword>
<gene>
    <name evidence="11" type="ORF">Q4521_09725</name>
</gene>
<evidence type="ECO:0000313" key="12">
    <source>
        <dbReference type="Proteomes" id="UP001169760"/>
    </source>
</evidence>
<evidence type="ECO:0000256" key="8">
    <source>
        <dbReference type="SAM" id="MobiDB-lite"/>
    </source>
</evidence>
<keyword evidence="5" id="KW-0574">Periplasm</keyword>
<protein>
    <recommendedName>
        <fullName evidence="3">Thiol:disulfide interchange protein DsbA</fullName>
    </recommendedName>
</protein>
<evidence type="ECO:0000256" key="7">
    <source>
        <dbReference type="ARBA" id="ARBA00023284"/>
    </source>
</evidence>
<dbReference type="Pfam" id="PF01323">
    <property type="entry name" value="DSBA"/>
    <property type="match status" value="1"/>
</dbReference>
<dbReference type="PANTHER" id="PTHR35891:SF2">
    <property type="entry name" value="THIOL:DISULFIDE INTERCHANGE PROTEIN DSBA"/>
    <property type="match status" value="1"/>
</dbReference>
<evidence type="ECO:0000256" key="9">
    <source>
        <dbReference type="SAM" id="SignalP"/>
    </source>
</evidence>
<dbReference type="CDD" id="cd03019">
    <property type="entry name" value="DsbA_DsbA"/>
    <property type="match status" value="1"/>
</dbReference>
<organism evidence="11 12">
    <name type="scientific">Saccharophagus degradans</name>
    <dbReference type="NCBI Taxonomy" id="86304"/>
    <lineage>
        <taxon>Bacteria</taxon>
        <taxon>Pseudomonadati</taxon>
        <taxon>Pseudomonadota</taxon>
        <taxon>Gammaproteobacteria</taxon>
        <taxon>Cellvibrionales</taxon>
        <taxon>Cellvibrionaceae</taxon>
        <taxon>Saccharophagus</taxon>
    </lineage>
</organism>
<feature type="region of interest" description="Disordered" evidence="8">
    <location>
        <begin position="21"/>
        <end position="46"/>
    </location>
</feature>
<dbReference type="GO" id="GO:0016491">
    <property type="term" value="F:oxidoreductase activity"/>
    <property type="evidence" value="ECO:0007669"/>
    <property type="project" value="InterPro"/>
</dbReference>